<feature type="region of interest" description="Disordered" evidence="3">
    <location>
        <begin position="555"/>
        <end position="714"/>
    </location>
</feature>
<protein>
    <recommendedName>
        <fullName evidence="8">Galactose oxidase</fullName>
    </recommendedName>
</protein>
<dbReference type="Gene3D" id="2.120.10.80">
    <property type="entry name" value="Kelch-type beta propeller"/>
    <property type="match status" value="2"/>
</dbReference>
<dbReference type="Proteomes" id="UP000799440">
    <property type="component" value="Unassembled WGS sequence"/>
</dbReference>
<organism evidence="6 7">
    <name type="scientific">Sporormia fimetaria CBS 119925</name>
    <dbReference type="NCBI Taxonomy" id="1340428"/>
    <lineage>
        <taxon>Eukaryota</taxon>
        <taxon>Fungi</taxon>
        <taxon>Dikarya</taxon>
        <taxon>Ascomycota</taxon>
        <taxon>Pezizomycotina</taxon>
        <taxon>Dothideomycetes</taxon>
        <taxon>Pleosporomycetidae</taxon>
        <taxon>Pleosporales</taxon>
        <taxon>Sporormiaceae</taxon>
        <taxon>Sporormia</taxon>
    </lineage>
</organism>
<evidence type="ECO:0000256" key="4">
    <source>
        <dbReference type="SAM" id="Phobius"/>
    </source>
</evidence>
<dbReference type="EMBL" id="MU006581">
    <property type="protein sequence ID" value="KAF2745613.1"/>
    <property type="molecule type" value="Genomic_DNA"/>
</dbReference>
<feature type="compositionally biased region" description="Low complexity" evidence="3">
    <location>
        <begin position="615"/>
        <end position="629"/>
    </location>
</feature>
<keyword evidence="5" id="KW-0732">Signal</keyword>
<proteinExistence type="predicted"/>
<feature type="signal peptide" evidence="5">
    <location>
        <begin position="1"/>
        <end position="18"/>
    </location>
</feature>
<gene>
    <name evidence="6" type="ORF">M011DRAFT_405844</name>
</gene>
<evidence type="ECO:0000313" key="6">
    <source>
        <dbReference type="EMBL" id="KAF2745613.1"/>
    </source>
</evidence>
<evidence type="ECO:0000256" key="1">
    <source>
        <dbReference type="ARBA" id="ARBA00022737"/>
    </source>
</evidence>
<feature type="compositionally biased region" description="Low complexity" evidence="3">
    <location>
        <begin position="581"/>
        <end position="597"/>
    </location>
</feature>
<dbReference type="OrthoDB" id="10251809at2759"/>
<feature type="compositionally biased region" description="Polar residues" evidence="3">
    <location>
        <begin position="666"/>
        <end position="678"/>
    </location>
</feature>
<feature type="compositionally biased region" description="Basic and acidic residues" evidence="3">
    <location>
        <begin position="701"/>
        <end position="714"/>
    </location>
</feature>
<feature type="compositionally biased region" description="Pro residues" evidence="3">
    <location>
        <begin position="630"/>
        <end position="659"/>
    </location>
</feature>
<evidence type="ECO:0000256" key="2">
    <source>
        <dbReference type="ARBA" id="ARBA00023004"/>
    </source>
</evidence>
<dbReference type="PANTHER" id="PTHR47435:SF4">
    <property type="entry name" value="KELCH REPEAT PROTEIN (AFU_ORTHOLOGUE AFUA_5G12780)"/>
    <property type="match status" value="1"/>
</dbReference>
<keyword evidence="4" id="KW-0812">Transmembrane</keyword>
<keyword evidence="4" id="KW-1133">Transmembrane helix</keyword>
<evidence type="ECO:0000313" key="7">
    <source>
        <dbReference type="Proteomes" id="UP000799440"/>
    </source>
</evidence>
<keyword evidence="2" id="KW-0408">Iron</keyword>
<dbReference type="GO" id="GO:0019760">
    <property type="term" value="P:glucosinolate metabolic process"/>
    <property type="evidence" value="ECO:0007669"/>
    <property type="project" value="UniProtKB-ARBA"/>
</dbReference>
<dbReference type="AlphaFoldDB" id="A0A6A6V6E6"/>
<reference evidence="6" key="1">
    <citation type="journal article" date="2020" name="Stud. Mycol.">
        <title>101 Dothideomycetes genomes: a test case for predicting lifestyles and emergence of pathogens.</title>
        <authorList>
            <person name="Haridas S."/>
            <person name="Albert R."/>
            <person name="Binder M."/>
            <person name="Bloem J."/>
            <person name="Labutti K."/>
            <person name="Salamov A."/>
            <person name="Andreopoulos B."/>
            <person name="Baker S."/>
            <person name="Barry K."/>
            <person name="Bills G."/>
            <person name="Bluhm B."/>
            <person name="Cannon C."/>
            <person name="Castanera R."/>
            <person name="Culley D."/>
            <person name="Daum C."/>
            <person name="Ezra D."/>
            <person name="Gonzalez J."/>
            <person name="Henrissat B."/>
            <person name="Kuo A."/>
            <person name="Liang C."/>
            <person name="Lipzen A."/>
            <person name="Lutzoni F."/>
            <person name="Magnuson J."/>
            <person name="Mondo S."/>
            <person name="Nolan M."/>
            <person name="Ohm R."/>
            <person name="Pangilinan J."/>
            <person name="Park H.-J."/>
            <person name="Ramirez L."/>
            <person name="Alfaro M."/>
            <person name="Sun H."/>
            <person name="Tritt A."/>
            <person name="Yoshinaga Y."/>
            <person name="Zwiers L.-H."/>
            <person name="Turgeon B."/>
            <person name="Goodwin S."/>
            <person name="Spatafora J."/>
            <person name="Crous P."/>
            <person name="Grigoriev I."/>
        </authorList>
    </citation>
    <scope>NUCLEOTIDE SEQUENCE</scope>
    <source>
        <strain evidence="6">CBS 119925</strain>
    </source>
</reference>
<feature type="transmembrane region" description="Helical" evidence="4">
    <location>
        <begin position="461"/>
        <end position="486"/>
    </location>
</feature>
<feature type="region of interest" description="Disordered" evidence="3">
    <location>
        <begin position="494"/>
        <end position="520"/>
    </location>
</feature>
<keyword evidence="4" id="KW-0472">Membrane</keyword>
<accession>A0A6A6V6E6</accession>
<evidence type="ECO:0008006" key="8">
    <source>
        <dbReference type="Google" id="ProtNLM"/>
    </source>
</evidence>
<keyword evidence="1" id="KW-0677">Repeat</keyword>
<sequence>MAFSYLAFLIVILFVVSSQEQSNDPIQNFCRRWSHQTATIDGKLYIDGGLVTWDSQTSYPLNYTNTWLTYADLDRTTNANMPQPHANLTKPGNVPGVLGGVLWADEVNKCFYLYGGEFQDVPQDFAFWKYDTLLNQWNATKYESNQIVQRASYGAGTQAEERGLGYYFGGYQDWRTSLGLDGTWSRIATNNMVTFDFTNSRFTIRPGPDSIGRAEGAMVYLPASNGGLLIYFGGVEDQEQNGTVTAANMSTIHVYDVIAERWYKQAAVGTVPEARRQFCAGASWADDRSSYNIYLFGGFSADPGNGTALDDVYILSLPSFTWIKAWPLDNKTTTVNGHGGCSANVINRAQMLIIGGWFPGHDRCDQPWGMHNLNLGYGGSTPLWAEYKPGVSVYEVPSPVVSVVGGGPTGGATVTKPATWDGPDLSVLFTLTPTATAARTATRTIPSATATPGPDSKKTNIGAIAGAVVGGVAAFAILLALVLFWLSRREKAQKNKNVSSSPATPPPVELGTASPIHEMHSPGAAKHLDMRTQDANAYPMNPGVSLHSRSLSDQYLHSSPYAPHSATSSTPSPHPSPYPQFSPSQQAYSQQPPYTAYTDTRAPAYHPHPTTHNAQYPSYPQAISSSSSPNFPPPLPQQQYPYPQPPPQQTYYPPPPDPALPAFSDRSPSSPTGTQYSGDTRLGAPSASHTPAHFYGGNLRGDGRGRFVEGDGEM</sequence>
<dbReference type="InterPro" id="IPR015915">
    <property type="entry name" value="Kelch-typ_b-propeller"/>
</dbReference>
<name>A0A6A6V6E6_9PLEO</name>
<feature type="compositionally biased region" description="Low complexity" evidence="3">
    <location>
        <begin position="557"/>
        <end position="571"/>
    </location>
</feature>
<keyword evidence="7" id="KW-1185">Reference proteome</keyword>
<evidence type="ECO:0000256" key="3">
    <source>
        <dbReference type="SAM" id="MobiDB-lite"/>
    </source>
</evidence>
<evidence type="ECO:0000256" key="5">
    <source>
        <dbReference type="SAM" id="SignalP"/>
    </source>
</evidence>
<dbReference type="SUPFAM" id="SSF117281">
    <property type="entry name" value="Kelch motif"/>
    <property type="match status" value="1"/>
</dbReference>
<feature type="chain" id="PRO_5025525387" description="Galactose oxidase" evidence="5">
    <location>
        <begin position="19"/>
        <end position="714"/>
    </location>
</feature>
<dbReference type="PANTHER" id="PTHR47435">
    <property type="entry name" value="KELCH REPEAT PROTEIN (AFU_ORTHOLOGUE AFUA_5G12780)"/>
    <property type="match status" value="1"/>
</dbReference>